<keyword evidence="14" id="KW-1185">Reference proteome</keyword>
<dbReference type="Proteomes" id="UP000799092">
    <property type="component" value="Unassembled WGS sequence"/>
</dbReference>
<evidence type="ECO:0000256" key="4">
    <source>
        <dbReference type="ARBA" id="ARBA00022547"/>
    </source>
</evidence>
<protein>
    <recommendedName>
        <fullName evidence="11 12">ATP synthase subunit a</fullName>
    </recommendedName>
    <alternativeName>
        <fullName evidence="11">ATP synthase F0 sector subunit a</fullName>
    </alternativeName>
    <alternativeName>
        <fullName evidence="11">F-ATPase subunit 6</fullName>
    </alternativeName>
</protein>
<reference evidence="13" key="1">
    <citation type="submission" date="2019-11" db="EMBL/GenBank/DDBJ databases">
        <authorList>
            <person name="Li J."/>
        </authorList>
    </citation>
    <scope>NUCLEOTIDE SEQUENCE</scope>
    <source>
        <strain evidence="13">B6B</strain>
    </source>
</reference>
<dbReference type="HAMAP" id="MF_01393">
    <property type="entry name" value="ATP_synth_a_bact"/>
    <property type="match status" value="1"/>
</dbReference>
<dbReference type="InterPro" id="IPR045082">
    <property type="entry name" value="ATP_syn_F0_a_bact/chloroplast"/>
</dbReference>
<organism evidence="13 14">
    <name type="scientific">Aquibacillus halophilus</name>
    <dbReference type="NCBI Taxonomy" id="930132"/>
    <lineage>
        <taxon>Bacteria</taxon>
        <taxon>Bacillati</taxon>
        <taxon>Bacillota</taxon>
        <taxon>Bacilli</taxon>
        <taxon>Bacillales</taxon>
        <taxon>Bacillaceae</taxon>
        <taxon>Aquibacillus</taxon>
    </lineage>
</organism>
<dbReference type="GO" id="GO:0042777">
    <property type="term" value="P:proton motive force-driven plasma membrane ATP synthesis"/>
    <property type="evidence" value="ECO:0007669"/>
    <property type="project" value="TreeGrafter"/>
</dbReference>
<dbReference type="NCBIfam" id="TIGR01131">
    <property type="entry name" value="ATP_synt_6_or_A"/>
    <property type="match status" value="1"/>
</dbReference>
<dbReference type="InterPro" id="IPR035908">
    <property type="entry name" value="F0_ATP_A_sf"/>
</dbReference>
<sequence>MDHKSPMLYDLWGISWLDFNLSTSAMTIIASIIVFVICVLASRKLQMKPTGFQNFMEWVVDFVKGIVGDTMDWKTGKVFLPLGLTLLVYIFISNILGVITMGVFGSQGADYLWWKSPTSDAGLTLTLSTMVIVLTHFYGIKIRGVKAYGKTFIEPVPFLFPLKVVEEIANTLTLGLRLFGNIFAGEILLSLIAKLALSFGAISIVGALLPMLAWQGFSLFIGAIQAFIFVMLTMVYMSHKVSSEH</sequence>
<comment type="similarity">
    <text evidence="2 11 12">Belongs to the ATPase A chain family.</text>
</comment>
<evidence type="ECO:0000256" key="9">
    <source>
        <dbReference type="ARBA" id="ARBA00023136"/>
    </source>
</evidence>
<evidence type="ECO:0000256" key="12">
    <source>
        <dbReference type="RuleBase" id="RU000483"/>
    </source>
</evidence>
<dbReference type="InterPro" id="IPR000568">
    <property type="entry name" value="ATP_synth_F0_asu"/>
</dbReference>
<dbReference type="OrthoDB" id="9789241at2"/>
<evidence type="ECO:0000256" key="8">
    <source>
        <dbReference type="ARBA" id="ARBA00023065"/>
    </source>
</evidence>
<feature type="transmembrane region" description="Helical" evidence="11">
    <location>
        <begin position="187"/>
        <end position="211"/>
    </location>
</feature>
<dbReference type="PANTHER" id="PTHR42823:SF3">
    <property type="entry name" value="ATP SYNTHASE SUBUNIT A, CHLOROPLASTIC"/>
    <property type="match status" value="1"/>
</dbReference>
<comment type="subcellular location">
    <subcellularLocation>
        <location evidence="11 12">Cell membrane</location>
        <topology evidence="11 12">Multi-pass membrane protein</topology>
    </subcellularLocation>
    <subcellularLocation>
        <location evidence="1">Membrane</location>
        <topology evidence="1">Multi-pass membrane protein</topology>
    </subcellularLocation>
</comment>
<dbReference type="GO" id="GO:0046933">
    <property type="term" value="F:proton-transporting ATP synthase activity, rotational mechanism"/>
    <property type="evidence" value="ECO:0007669"/>
    <property type="project" value="UniProtKB-UniRule"/>
</dbReference>
<keyword evidence="8 11" id="KW-0406">Ion transport</keyword>
<dbReference type="CDD" id="cd00310">
    <property type="entry name" value="ATP-synt_Fo_a_6"/>
    <property type="match status" value="1"/>
</dbReference>
<keyword evidence="4 11" id="KW-0138">CF(0)</keyword>
<keyword evidence="10 11" id="KW-0066">ATP synthesis</keyword>
<feature type="transmembrane region" description="Helical" evidence="11">
    <location>
        <begin position="78"/>
        <end position="101"/>
    </location>
</feature>
<dbReference type="SUPFAM" id="SSF81336">
    <property type="entry name" value="F1F0 ATP synthase subunit A"/>
    <property type="match status" value="1"/>
</dbReference>
<evidence type="ECO:0000256" key="7">
    <source>
        <dbReference type="ARBA" id="ARBA00022989"/>
    </source>
</evidence>
<dbReference type="PROSITE" id="PS00449">
    <property type="entry name" value="ATPASE_A"/>
    <property type="match status" value="1"/>
</dbReference>
<dbReference type="EMBL" id="WJNG01000013">
    <property type="protein sequence ID" value="MRH43964.1"/>
    <property type="molecule type" value="Genomic_DNA"/>
</dbReference>
<evidence type="ECO:0000256" key="6">
    <source>
        <dbReference type="ARBA" id="ARBA00022781"/>
    </source>
</evidence>
<feature type="transmembrane region" description="Helical" evidence="11">
    <location>
        <begin position="217"/>
        <end position="237"/>
    </location>
</feature>
<dbReference type="Gene3D" id="1.20.120.220">
    <property type="entry name" value="ATP synthase, F0 complex, subunit A"/>
    <property type="match status" value="1"/>
</dbReference>
<keyword evidence="3 11" id="KW-0813">Transport</keyword>
<accession>A0A6A8DEH0</accession>
<comment type="caution">
    <text evidence="13">The sequence shown here is derived from an EMBL/GenBank/DDBJ whole genome shotgun (WGS) entry which is preliminary data.</text>
</comment>
<dbReference type="AlphaFoldDB" id="A0A6A8DEH0"/>
<dbReference type="PRINTS" id="PR00123">
    <property type="entry name" value="ATPASEA"/>
</dbReference>
<evidence type="ECO:0000256" key="11">
    <source>
        <dbReference type="HAMAP-Rule" id="MF_01393"/>
    </source>
</evidence>
<keyword evidence="7 11" id="KW-1133">Transmembrane helix</keyword>
<name>A0A6A8DEH0_9BACI</name>
<keyword evidence="6 11" id="KW-0375">Hydrogen ion transport</keyword>
<dbReference type="GO" id="GO:0005886">
    <property type="term" value="C:plasma membrane"/>
    <property type="evidence" value="ECO:0007669"/>
    <property type="project" value="UniProtKB-SubCell"/>
</dbReference>
<evidence type="ECO:0000313" key="14">
    <source>
        <dbReference type="Proteomes" id="UP000799092"/>
    </source>
</evidence>
<evidence type="ECO:0000256" key="5">
    <source>
        <dbReference type="ARBA" id="ARBA00022692"/>
    </source>
</evidence>
<evidence type="ECO:0000256" key="2">
    <source>
        <dbReference type="ARBA" id="ARBA00006810"/>
    </source>
</evidence>
<dbReference type="PANTHER" id="PTHR42823">
    <property type="entry name" value="ATP SYNTHASE SUBUNIT A, CHLOROPLASTIC"/>
    <property type="match status" value="1"/>
</dbReference>
<dbReference type="Pfam" id="PF00119">
    <property type="entry name" value="ATP-synt_A"/>
    <property type="match status" value="1"/>
</dbReference>
<dbReference type="InterPro" id="IPR023011">
    <property type="entry name" value="ATP_synth_F0_asu_AS"/>
</dbReference>
<proteinExistence type="inferred from homology"/>
<feature type="transmembrane region" description="Helical" evidence="11">
    <location>
        <begin position="20"/>
        <end position="41"/>
    </location>
</feature>
<keyword evidence="11" id="KW-1003">Cell membrane</keyword>
<evidence type="ECO:0000256" key="10">
    <source>
        <dbReference type="ARBA" id="ARBA00023310"/>
    </source>
</evidence>
<gene>
    <name evidence="11 13" type="primary">atpB</name>
    <name evidence="13" type="ORF">GH741_15075</name>
</gene>
<feature type="transmembrane region" description="Helical" evidence="11">
    <location>
        <begin position="121"/>
        <end position="140"/>
    </location>
</feature>
<dbReference type="RefSeq" id="WP_153737585.1">
    <property type="nucleotide sequence ID" value="NZ_WJNG01000013.1"/>
</dbReference>
<comment type="function">
    <text evidence="11 12">Key component of the proton channel; it plays a direct role in the translocation of protons across the membrane.</text>
</comment>
<dbReference type="NCBIfam" id="NF004479">
    <property type="entry name" value="PRK05815.1-4"/>
    <property type="match status" value="1"/>
</dbReference>
<keyword evidence="9 11" id="KW-0472">Membrane</keyword>
<evidence type="ECO:0000256" key="3">
    <source>
        <dbReference type="ARBA" id="ARBA00022448"/>
    </source>
</evidence>
<keyword evidence="5 11" id="KW-0812">Transmembrane</keyword>
<evidence type="ECO:0000256" key="1">
    <source>
        <dbReference type="ARBA" id="ARBA00004141"/>
    </source>
</evidence>
<evidence type="ECO:0000313" key="13">
    <source>
        <dbReference type="EMBL" id="MRH43964.1"/>
    </source>
</evidence>
<dbReference type="GO" id="GO:0045259">
    <property type="term" value="C:proton-transporting ATP synthase complex"/>
    <property type="evidence" value="ECO:0007669"/>
    <property type="project" value="UniProtKB-KW"/>
</dbReference>